<dbReference type="RefSeq" id="WP_131903923.1">
    <property type="nucleotide sequence ID" value="NZ_BAAAFU010000008.1"/>
</dbReference>
<evidence type="ECO:0000313" key="1">
    <source>
        <dbReference type="EMBL" id="TCJ88220.1"/>
    </source>
</evidence>
<dbReference type="InterPro" id="IPR027405">
    <property type="entry name" value="YidB-like"/>
</dbReference>
<evidence type="ECO:0000313" key="2">
    <source>
        <dbReference type="Proteomes" id="UP000294887"/>
    </source>
</evidence>
<keyword evidence="2" id="KW-1185">Reference proteome</keyword>
<dbReference type="Gene3D" id="1.10.10.690">
    <property type="entry name" value="YidB-like"/>
    <property type="match status" value="1"/>
</dbReference>
<name>A0A4R1F4F1_9GAMM</name>
<gene>
    <name evidence="1" type="ORF">EV695_0060</name>
</gene>
<comment type="caution">
    <text evidence="1">The sequence shown here is derived from an EMBL/GenBank/DDBJ whole genome shotgun (WGS) entry which is preliminary data.</text>
</comment>
<dbReference type="Pfam" id="PF20159">
    <property type="entry name" value="YidB"/>
    <property type="match status" value="1"/>
</dbReference>
<organism evidence="1 2">
    <name type="scientific">Cocleimonas flava</name>
    <dbReference type="NCBI Taxonomy" id="634765"/>
    <lineage>
        <taxon>Bacteria</taxon>
        <taxon>Pseudomonadati</taxon>
        <taxon>Pseudomonadota</taxon>
        <taxon>Gammaproteobacteria</taxon>
        <taxon>Thiotrichales</taxon>
        <taxon>Thiotrichaceae</taxon>
        <taxon>Cocleimonas</taxon>
    </lineage>
</organism>
<dbReference type="EMBL" id="SMFQ01000002">
    <property type="protein sequence ID" value="TCJ88220.1"/>
    <property type="molecule type" value="Genomic_DNA"/>
</dbReference>
<dbReference type="AlphaFoldDB" id="A0A4R1F4F1"/>
<protein>
    <submittedName>
        <fullName evidence="1">Uncharacterized protein DUF937</fullName>
    </submittedName>
</protein>
<proteinExistence type="predicted"/>
<reference evidence="1 2" key="1">
    <citation type="submission" date="2019-03" db="EMBL/GenBank/DDBJ databases">
        <title>Genomic Encyclopedia of Type Strains, Phase IV (KMG-IV): sequencing the most valuable type-strain genomes for metagenomic binning, comparative biology and taxonomic classification.</title>
        <authorList>
            <person name="Goeker M."/>
        </authorList>
    </citation>
    <scope>NUCLEOTIDE SEQUENCE [LARGE SCALE GENOMIC DNA]</scope>
    <source>
        <strain evidence="1 2">DSM 24830</strain>
    </source>
</reference>
<dbReference type="OrthoDB" id="5957313at2"/>
<dbReference type="Proteomes" id="UP000294887">
    <property type="component" value="Unassembled WGS sequence"/>
</dbReference>
<sequence length="147" mass="14672">MDMGDLLKMGASAFMNSQRSGEAGSGLDLGSLTSALSGLTGDSEEGGLDIGSLLGKMQSGGMAEMAASFLGDGENQEMADSDVTDLFGADKISEFASQLGMSETEAVGGLRDAMPQMMDQASSGGSLLDSIGGISGAIGLAGKLFGR</sequence>
<accession>A0A4R1F4F1</accession>
<dbReference type="SUPFAM" id="SSF140804">
    <property type="entry name" value="YidB-like"/>
    <property type="match status" value="1"/>
</dbReference>
<dbReference type="InterPro" id="IPR045372">
    <property type="entry name" value="YidB"/>
</dbReference>